<protein>
    <submittedName>
        <fullName evidence="2">FRG domain-containing protein</fullName>
    </submittedName>
</protein>
<dbReference type="InterPro" id="IPR014966">
    <property type="entry name" value="FRG-dom"/>
</dbReference>
<feature type="domain" description="FRG" evidence="1">
    <location>
        <begin position="33"/>
        <end position="136"/>
    </location>
</feature>
<dbReference type="EMBL" id="JBIGHX010000008">
    <property type="protein sequence ID" value="MFG6464018.1"/>
    <property type="molecule type" value="Genomic_DNA"/>
</dbReference>
<dbReference type="Pfam" id="PF08867">
    <property type="entry name" value="FRG"/>
    <property type="match status" value="1"/>
</dbReference>
<dbReference type="Proteomes" id="UP001606302">
    <property type="component" value="Unassembled WGS sequence"/>
</dbReference>
<evidence type="ECO:0000313" key="2">
    <source>
        <dbReference type="EMBL" id="MFG6464018.1"/>
    </source>
</evidence>
<evidence type="ECO:0000313" key="3">
    <source>
        <dbReference type="Proteomes" id="UP001606302"/>
    </source>
</evidence>
<proteinExistence type="predicted"/>
<name>A0ABW7GQ00_9BURK</name>
<evidence type="ECO:0000259" key="1">
    <source>
        <dbReference type="SMART" id="SM00901"/>
    </source>
</evidence>
<reference evidence="2 3" key="1">
    <citation type="submission" date="2024-08" db="EMBL/GenBank/DDBJ databases">
        <authorList>
            <person name="Lu H."/>
        </authorList>
    </citation>
    <scope>NUCLEOTIDE SEQUENCE [LARGE SCALE GENOMIC DNA]</scope>
    <source>
        <strain evidence="2 3">DXS20W</strain>
    </source>
</reference>
<sequence>MSVVSPLPIEKHQSYGNLLSHLNNLKAARLPNGDQQFLFRGEARLHPNAEGRATVRSTFHRLQSDATLVGQAFTIYRRAQQIVGASAGYSVSHEDAIAVLRHYELPTPSIDVTGTPEVALSFALGSTSDGVSNERFVFVIDCAKLPNGGGKQDEEPFVVTVEDHFFLTQPINDGGLTSRWMRQDGFALMPSWWRAAVPAFDMLDDRMLGALSLHSFPADTCPGLPMPDLMSKANDQVAARVGAAVRAFVEAQGWQVHPYFAKLVMQI</sequence>
<accession>A0ABW7GQ00</accession>
<gene>
    <name evidence="2" type="ORF">ACG04Q_20770</name>
</gene>
<keyword evidence="3" id="KW-1185">Reference proteome</keyword>
<dbReference type="RefSeq" id="WP_394513281.1">
    <property type="nucleotide sequence ID" value="NZ_JBIGHX010000008.1"/>
</dbReference>
<organism evidence="2 3">
    <name type="scientific">Pelomonas lactea</name>
    <dbReference type="NCBI Taxonomy" id="3299030"/>
    <lineage>
        <taxon>Bacteria</taxon>
        <taxon>Pseudomonadati</taxon>
        <taxon>Pseudomonadota</taxon>
        <taxon>Betaproteobacteria</taxon>
        <taxon>Burkholderiales</taxon>
        <taxon>Sphaerotilaceae</taxon>
        <taxon>Roseateles</taxon>
    </lineage>
</organism>
<comment type="caution">
    <text evidence="2">The sequence shown here is derived from an EMBL/GenBank/DDBJ whole genome shotgun (WGS) entry which is preliminary data.</text>
</comment>
<dbReference type="SMART" id="SM00901">
    <property type="entry name" value="FRG"/>
    <property type="match status" value="1"/>
</dbReference>